<evidence type="ECO:0000256" key="2">
    <source>
        <dbReference type="ARBA" id="ARBA00024900"/>
    </source>
</evidence>
<keyword evidence="3" id="KW-0560">Oxidoreductase</keyword>
<reference evidence="8" key="1">
    <citation type="journal article" date="2019" name="Int. J. Syst. Evol. Microbiol.">
        <title>The Global Catalogue of Microorganisms (GCM) 10K type strain sequencing project: providing services to taxonomists for standard genome sequencing and annotation.</title>
        <authorList>
            <consortium name="The Broad Institute Genomics Platform"/>
            <consortium name="The Broad Institute Genome Sequencing Center for Infectious Disease"/>
            <person name="Wu L."/>
            <person name="Ma J."/>
        </authorList>
    </citation>
    <scope>NUCLEOTIDE SEQUENCE [LARGE SCALE GENOMIC DNA]</scope>
    <source>
        <strain evidence="8">CCUG 59778</strain>
    </source>
</reference>
<feature type="signal peptide" evidence="5">
    <location>
        <begin position="1"/>
        <end position="19"/>
    </location>
</feature>
<evidence type="ECO:0000256" key="4">
    <source>
        <dbReference type="SAM" id="MobiDB-lite"/>
    </source>
</evidence>
<dbReference type="PROSITE" id="PS51257">
    <property type="entry name" value="PROKAR_LIPOPROTEIN"/>
    <property type="match status" value="1"/>
</dbReference>
<name>A0ABV8X2I9_9LACT</name>
<evidence type="ECO:0000256" key="3">
    <source>
        <dbReference type="RuleBase" id="RU000393"/>
    </source>
</evidence>
<dbReference type="InterPro" id="IPR036423">
    <property type="entry name" value="SOD-like_Cu/Zn_dom_sf"/>
</dbReference>
<proteinExistence type="inferred from homology"/>
<feature type="chain" id="PRO_5046871069" description="Superoxide dismutase [Cu-Zn]" evidence="5">
    <location>
        <begin position="20"/>
        <end position="211"/>
    </location>
</feature>
<evidence type="ECO:0000256" key="1">
    <source>
        <dbReference type="ARBA" id="ARBA00010457"/>
    </source>
</evidence>
<keyword evidence="3" id="KW-0186">Copper</keyword>
<evidence type="ECO:0000259" key="6">
    <source>
        <dbReference type="Pfam" id="PF00080"/>
    </source>
</evidence>
<comment type="similarity">
    <text evidence="1 3">Belongs to the Cu-Zn superoxide dismutase family.</text>
</comment>
<keyword evidence="3" id="KW-0479">Metal-binding</keyword>
<dbReference type="InterPro" id="IPR001424">
    <property type="entry name" value="SOD_Cu_Zn_dom"/>
</dbReference>
<feature type="domain" description="Superoxide dismutase copper/zinc binding" evidence="6">
    <location>
        <begin position="82"/>
        <end position="209"/>
    </location>
</feature>
<dbReference type="SUPFAM" id="SSF49329">
    <property type="entry name" value="Cu,Zn superoxide dismutase-like"/>
    <property type="match status" value="1"/>
</dbReference>
<comment type="cofactor">
    <cofactor evidence="3">
        <name>Zn(2+)</name>
        <dbReference type="ChEBI" id="CHEBI:29105"/>
    </cofactor>
    <text evidence="3">Binds 1 zinc ion per subunit.</text>
</comment>
<feature type="compositionally biased region" description="Polar residues" evidence="4">
    <location>
        <begin position="46"/>
        <end position="60"/>
    </location>
</feature>
<gene>
    <name evidence="7" type="ORF">ACFOZY_04020</name>
</gene>
<comment type="function">
    <text evidence="2">Destroys radicals which are normally produced within the cells and which are toxic to biological systems. May play a role in favoring mycobacterial survival in phagocytes.</text>
</comment>
<comment type="caution">
    <text evidence="7">The sequence shown here is derived from an EMBL/GenBank/DDBJ whole genome shotgun (WGS) entry which is preliminary data.</text>
</comment>
<dbReference type="PROSITE" id="PS00332">
    <property type="entry name" value="SOD_CU_ZN_2"/>
    <property type="match status" value="1"/>
</dbReference>
<protein>
    <recommendedName>
        <fullName evidence="3">Superoxide dismutase [Cu-Zn]</fullName>
        <ecNumber evidence="3">1.15.1.1</ecNumber>
    </recommendedName>
</protein>
<dbReference type="Pfam" id="PF00080">
    <property type="entry name" value="Sod_Cu"/>
    <property type="match status" value="1"/>
</dbReference>
<dbReference type="EMBL" id="JBHSEC010000003">
    <property type="protein sequence ID" value="MFC4409603.1"/>
    <property type="molecule type" value="Genomic_DNA"/>
</dbReference>
<feature type="region of interest" description="Disordered" evidence="4">
    <location>
        <begin position="25"/>
        <end position="66"/>
    </location>
</feature>
<keyword evidence="5" id="KW-0732">Signal</keyword>
<comment type="catalytic activity">
    <reaction evidence="3">
        <text>2 superoxide + 2 H(+) = H2O2 + O2</text>
        <dbReference type="Rhea" id="RHEA:20696"/>
        <dbReference type="ChEBI" id="CHEBI:15378"/>
        <dbReference type="ChEBI" id="CHEBI:15379"/>
        <dbReference type="ChEBI" id="CHEBI:16240"/>
        <dbReference type="ChEBI" id="CHEBI:18421"/>
        <dbReference type="EC" id="1.15.1.1"/>
    </reaction>
</comment>
<evidence type="ECO:0000256" key="5">
    <source>
        <dbReference type="SAM" id="SignalP"/>
    </source>
</evidence>
<accession>A0ABV8X2I9</accession>
<dbReference type="Gene3D" id="2.60.40.200">
    <property type="entry name" value="Superoxide dismutase, copper/zinc binding domain"/>
    <property type="match status" value="1"/>
</dbReference>
<comment type="cofactor">
    <cofactor evidence="3">
        <name>Cu cation</name>
        <dbReference type="ChEBI" id="CHEBI:23378"/>
    </cofactor>
    <text evidence="3">Binds 1 copper ion per subunit.</text>
</comment>
<dbReference type="InterPro" id="IPR024134">
    <property type="entry name" value="SOD_Cu/Zn_/chaperone"/>
</dbReference>
<feature type="compositionally biased region" description="Acidic residues" evidence="4">
    <location>
        <begin position="25"/>
        <end position="34"/>
    </location>
</feature>
<keyword evidence="3" id="KW-0862">Zinc</keyword>
<dbReference type="PANTHER" id="PTHR10003">
    <property type="entry name" value="SUPEROXIDE DISMUTASE CU-ZN -RELATED"/>
    <property type="match status" value="1"/>
</dbReference>
<dbReference type="Proteomes" id="UP001595817">
    <property type="component" value="Unassembled WGS sequence"/>
</dbReference>
<dbReference type="RefSeq" id="WP_378152521.1">
    <property type="nucleotide sequence ID" value="NZ_JBHSEC010000003.1"/>
</dbReference>
<dbReference type="EC" id="1.15.1.1" evidence="3"/>
<evidence type="ECO:0000313" key="8">
    <source>
        <dbReference type="Proteomes" id="UP001595817"/>
    </source>
</evidence>
<organism evidence="7 8">
    <name type="scientific">Chungangia koreensis</name>
    <dbReference type="NCBI Taxonomy" id="752657"/>
    <lineage>
        <taxon>Bacteria</taxon>
        <taxon>Bacillati</taxon>
        <taxon>Bacillota</taxon>
        <taxon>Bacilli</taxon>
        <taxon>Lactobacillales</taxon>
        <taxon>Chungangia</taxon>
    </lineage>
</organism>
<sequence length="211" mass="21769">MKKWILFLLAILFTLVLTACGDGNDQEGTDEPATETDGTAPKDTEGSSGVEETNPPSGESATDGEGVGTFVTVDLINTDGDVVGTAELTQEDKGVLVKVNAEGLDEGDHGLHFHEFGKCDAPDFATAGEHFNPTTADHGSHAGDLPNLTVDGDGKAQAEFTAENVTLESGAKNSLFKEGGTALVIHENADDGSSQPSGDSGKRIACGVVKH</sequence>
<keyword evidence="8" id="KW-1185">Reference proteome</keyword>
<dbReference type="CDD" id="cd00305">
    <property type="entry name" value="Cu-Zn_Superoxide_Dismutase"/>
    <property type="match status" value="1"/>
</dbReference>
<evidence type="ECO:0000313" key="7">
    <source>
        <dbReference type="EMBL" id="MFC4409603.1"/>
    </source>
</evidence>
<dbReference type="InterPro" id="IPR018152">
    <property type="entry name" value="SOD_Cu/Zn_BS"/>
</dbReference>